<dbReference type="GeneID" id="100377913"/>
<evidence type="ECO:0000259" key="1">
    <source>
        <dbReference type="Pfam" id="PF00501"/>
    </source>
</evidence>
<keyword evidence="3" id="KW-1185">Reference proteome</keyword>
<dbReference type="InterPro" id="IPR025110">
    <property type="entry name" value="AMP-bd_C"/>
</dbReference>
<dbReference type="Proteomes" id="UP000694865">
    <property type="component" value="Unplaced"/>
</dbReference>
<dbReference type="SUPFAM" id="SSF56801">
    <property type="entry name" value="Acetyl-CoA synthetase-like"/>
    <property type="match status" value="1"/>
</dbReference>
<dbReference type="Pfam" id="PF13193">
    <property type="entry name" value="AMP-binding_C"/>
    <property type="match status" value="1"/>
</dbReference>
<name>A0ABM0GLY6_SACKO</name>
<proteinExistence type="predicted"/>
<evidence type="ECO:0000259" key="2">
    <source>
        <dbReference type="Pfam" id="PF13193"/>
    </source>
</evidence>
<feature type="domain" description="AMP-dependent synthetase/ligase" evidence="1">
    <location>
        <begin position="31"/>
        <end position="415"/>
    </location>
</feature>
<dbReference type="PANTHER" id="PTHR42814:SF3">
    <property type="entry name" value="BETA-N-ACETYLHEXOSAMINIDASE"/>
    <property type="match status" value="1"/>
</dbReference>
<dbReference type="Pfam" id="PF00501">
    <property type="entry name" value="AMP-binding"/>
    <property type="match status" value="1"/>
</dbReference>
<dbReference type="PROSITE" id="PS00455">
    <property type="entry name" value="AMP_BINDING"/>
    <property type="match status" value="1"/>
</dbReference>
<dbReference type="PANTHER" id="PTHR42814">
    <property type="entry name" value="AMP-BINDING DOMAIN-CONTAINING PROTEIN"/>
    <property type="match status" value="1"/>
</dbReference>
<gene>
    <name evidence="4" type="primary">LOC100377913</name>
</gene>
<organism evidence="3 4">
    <name type="scientific">Saccoglossus kowalevskii</name>
    <name type="common">Acorn worm</name>
    <dbReference type="NCBI Taxonomy" id="10224"/>
    <lineage>
        <taxon>Eukaryota</taxon>
        <taxon>Metazoa</taxon>
        <taxon>Hemichordata</taxon>
        <taxon>Enteropneusta</taxon>
        <taxon>Harrimaniidae</taxon>
        <taxon>Saccoglossus</taxon>
    </lineage>
</organism>
<evidence type="ECO:0000313" key="3">
    <source>
        <dbReference type="Proteomes" id="UP000694865"/>
    </source>
</evidence>
<dbReference type="Gene3D" id="3.40.50.12780">
    <property type="entry name" value="N-terminal domain of ligase-like"/>
    <property type="match status" value="1"/>
</dbReference>
<dbReference type="RefSeq" id="XP_002732860.1">
    <property type="nucleotide sequence ID" value="XM_002732814.1"/>
</dbReference>
<sequence length="572" mass="63466">MLCAALNKSYYHSTSSVPLAHVTTKDMLDYVVQRTPDKEAYVFPLEKVRLTFAELKRQVDALGTKFICIGLRRGDILGILSSCAPDYILVQHAAAQIGVILARLNIGMPNSTLQTAILKSECVALLVGADDDNVHKQIMQIIPDLKTTASEILQVRDKSKLRLLFTNLAGSQDRWNSKDNTNIGKIDPSNSKQLLEETSKCVEFGDLYTILYTSGSTGPIKGTLHSQASHQNLYMMCADRYGWTNDDVLLATCTSLSHGSSEMFLIAPLILGMTSVILSPGANIEDNVALIQHERCTALFATYPSLNNLLHHGNTNQYDCSSLRYIVTSAAAIPQDFIKKINKLFHAKVLNTYGSSEALFISGRDLIASENEVIDKVGRPFGHTEVKIVNENGGIVPINTLGELLVRSNFLFYSYINDEDKTRQVKSVDGWYRSGDIAKINNNGYITIVGRRQDIIMKGGQTMYYSSLVESLLSHPNVKAAYIVPVPDEELQEDFCACVSLIGDIPLSGHELKKFYSSNISMDIHVPKHVMVFDHFPKTSTGKIDPKSLSLEVFEKLSLDKDWLVHGRQTYS</sequence>
<accession>A0ABM0GLY6</accession>
<reference evidence="4" key="1">
    <citation type="submission" date="2025-08" db="UniProtKB">
        <authorList>
            <consortium name="RefSeq"/>
        </authorList>
    </citation>
    <scope>IDENTIFICATION</scope>
    <source>
        <tissue evidence="4">Testes</tissue>
    </source>
</reference>
<protein>
    <submittedName>
        <fullName evidence="4">Acyl-CoA synthetase family member 2, mitochondrial-like</fullName>
    </submittedName>
</protein>
<dbReference type="CDD" id="cd04433">
    <property type="entry name" value="AFD_class_I"/>
    <property type="match status" value="1"/>
</dbReference>
<feature type="domain" description="AMP-binding enzyme C-terminal" evidence="2">
    <location>
        <begin position="471"/>
        <end position="543"/>
    </location>
</feature>
<dbReference type="Gene3D" id="3.30.300.30">
    <property type="match status" value="1"/>
</dbReference>
<dbReference type="InterPro" id="IPR042099">
    <property type="entry name" value="ANL_N_sf"/>
</dbReference>
<dbReference type="InterPro" id="IPR020845">
    <property type="entry name" value="AMP-binding_CS"/>
</dbReference>
<evidence type="ECO:0000313" key="4">
    <source>
        <dbReference type="RefSeq" id="XP_002732860.1"/>
    </source>
</evidence>
<dbReference type="InterPro" id="IPR000873">
    <property type="entry name" value="AMP-dep_synth/lig_dom"/>
</dbReference>
<dbReference type="InterPro" id="IPR045851">
    <property type="entry name" value="AMP-bd_C_sf"/>
</dbReference>